<sequence length="41" mass="4826">MLTCADCDGVQTIIRLASGKKFKIEMTYWGIIVIHKSRRRW</sequence>
<protein>
    <submittedName>
        <fullName evidence="1">Copper resistance protein NlpE N-terminal domain-containing protein</fullName>
    </submittedName>
</protein>
<dbReference type="RefSeq" id="WP_379812610.1">
    <property type="nucleotide sequence ID" value="NZ_JBHUPC010000020.1"/>
</dbReference>
<keyword evidence="2" id="KW-1185">Reference proteome</keyword>
<evidence type="ECO:0000313" key="2">
    <source>
        <dbReference type="Proteomes" id="UP001597534"/>
    </source>
</evidence>
<name>A0ABW5YPB7_9FLAO</name>
<gene>
    <name evidence="1" type="ORF">ACFS5J_12740</name>
</gene>
<evidence type="ECO:0000313" key="1">
    <source>
        <dbReference type="EMBL" id="MFD2892880.1"/>
    </source>
</evidence>
<dbReference type="InterPro" id="IPR007298">
    <property type="entry name" value="Cu-R_lipoprotein_NlpE"/>
</dbReference>
<dbReference type="Pfam" id="PF04170">
    <property type="entry name" value="NlpE"/>
    <property type="match status" value="1"/>
</dbReference>
<reference evidence="2" key="1">
    <citation type="journal article" date="2019" name="Int. J. Syst. Evol. Microbiol.">
        <title>The Global Catalogue of Microorganisms (GCM) 10K type strain sequencing project: providing services to taxonomists for standard genome sequencing and annotation.</title>
        <authorList>
            <consortium name="The Broad Institute Genomics Platform"/>
            <consortium name="The Broad Institute Genome Sequencing Center for Infectious Disease"/>
            <person name="Wu L."/>
            <person name="Ma J."/>
        </authorList>
    </citation>
    <scope>NUCLEOTIDE SEQUENCE [LARGE SCALE GENOMIC DNA]</scope>
    <source>
        <strain evidence="2">KCTC 22671</strain>
    </source>
</reference>
<dbReference type="Proteomes" id="UP001597534">
    <property type="component" value="Unassembled WGS sequence"/>
</dbReference>
<organism evidence="1 2">
    <name type="scientific">Flavobacterium chuncheonense</name>
    <dbReference type="NCBI Taxonomy" id="2026653"/>
    <lineage>
        <taxon>Bacteria</taxon>
        <taxon>Pseudomonadati</taxon>
        <taxon>Bacteroidota</taxon>
        <taxon>Flavobacteriia</taxon>
        <taxon>Flavobacteriales</taxon>
        <taxon>Flavobacteriaceae</taxon>
        <taxon>Flavobacterium</taxon>
    </lineage>
</organism>
<comment type="caution">
    <text evidence="1">The sequence shown here is derived from an EMBL/GenBank/DDBJ whole genome shotgun (WGS) entry which is preliminary data.</text>
</comment>
<dbReference type="EMBL" id="JBHUPC010000020">
    <property type="protein sequence ID" value="MFD2892880.1"/>
    <property type="molecule type" value="Genomic_DNA"/>
</dbReference>
<proteinExistence type="predicted"/>
<accession>A0ABW5YPB7</accession>